<feature type="region of interest" description="Disordered" evidence="1">
    <location>
        <begin position="86"/>
        <end position="120"/>
    </location>
</feature>
<protein>
    <submittedName>
        <fullName evidence="3">Uncharacterized protein</fullName>
    </submittedName>
</protein>
<organism evidence="3 4">
    <name type="scientific">Ramalina farinacea</name>
    <dbReference type="NCBI Taxonomy" id="258253"/>
    <lineage>
        <taxon>Eukaryota</taxon>
        <taxon>Fungi</taxon>
        <taxon>Dikarya</taxon>
        <taxon>Ascomycota</taxon>
        <taxon>Pezizomycotina</taxon>
        <taxon>Lecanoromycetes</taxon>
        <taxon>OSLEUM clade</taxon>
        <taxon>Lecanoromycetidae</taxon>
        <taxon>Lecanorales</taxon>
        <taxon>Lecanorineae</taxon>
        <taxon>Ramalinaceae</taxon>
        <taxon>Ramalina</taxon>
    </lineage>
</organism>
<dbReference type="Proteomes" id="UP001161017">
    <property type="component" value="Unassembled WGS sequence"/>
</dbReference>
<dbReference type="PANTHER" id="PTHR41807:SF1">
    <property type="entry name" value="GLUTATHIONE TRANSFERASE 3"/>
    <property type="match status" value="1"/>
</dbReference>
<evidence type="ECO:0000313" key="4">
    <source>
        <dbReference type="Proteomes" id="UP001161017"/>
    </source>
</evidence>
<sequence length="347" mass="36657">MSTGVDWLQKQKKATLVEIAEHTNMSPGYEKQNKSDLTNSVENHLRLNASSYQNDSLAAPFYQGVDPASPVKHQAGKAVAGGVKAEEVTAKKPRQRRQTIKAKEDIEGEPSASSTSALIRTPARALSTASRKASTAVSASSIPLPASPAVIANQIDAATSGLLTSFSTRVSASRFPGYITSTRRALSSPPTLSFLLLFLEAWSLRPLVLPLKSLAEIPPIPALGTDAIAVKVPDFFACLTWQFWGPVAVWSFVSLLGPLLAGYFVNIRSSTTPVAALAGKEEEGKVDVLSFHVCKAVLAWVVFLRGGLGRGESVRVVERGIPGGVGGLFVGAAVGGIAGLWEGVVRK</sequence>
<dbReference type="PANTHER" id="PTHR41807">
    <property type="entry name" value="GLUTATHIONE TRANSFERASE 3"/>
    <property type="match status" value="1"/>
</dbReference>
<evidence type="ECO:0000256" key="2">
    <source>
        <dbReference type="SAM" id="Phobius"/>
    </source>
</evidence>
<evidence type="ECO:0000313" key="3">
    <source>
        <dbReference type="EMBL" id="MDI1493092.1"/>
    </source>
</evidence>
<feature type="transmembrane region" description="Helical" evidence="2">
    <location>
        <begin position="243"/>
        <end position="265"/>
    </location>
</feature>
<reference evidence="3" key="1">
    <citation type="journal article" date="2023" name="Genome Biol. Evol.">
        <title>First Whole Genome Sequence and Flow Cytometry Genome Size Data for the Lichen-Forming Fungus Ramalina farinacea (Ascomycota).</title>
        <authorList>
            <person name="Llewellyn T."/>
            <person name="Mian S."/>
            <person name="Hill R."/>
            <person name="Leitch I.J."/>
            <person name="Gaya E."/>
        </authorList>
    </citation>
    <scope>NUCLEOTIDE SEQUENCE</scope>
    <source>
        <strain evidence="3">LIQ254RAFAR</strain>
    </source>
</reference>
<name>A0AA43QVA1_9LECA</name>
<feature type="transmembrane region" description="Helical" evidence="2">
    <location>
        <begin position="320"/>
        <end position="341"/>
    </location>
</feature>
<feature type="compositionally biased region" description="Basic residues" evidence="1">
    <location>
        <begin position="91"/>
        <end position="100"/>
    </location>
</feature>
<gene>
    <name evidence="3" type="ORF">OHK93_004878</name>
</gene>
<accession>A0AA43QVA1</accession>
<dbReference type="InterPro" id="IPR038872">
    <property type="entry name" value="Put_GTT3"/>
</dbReference>
<evidence type="ECO:0000256" key="1">
    <source>
        <dbReference type="SAM" id="MobiDB-lite"/>
    </source>
</evidence>
<dbReference type="GO" id="GO:0016020">
    <property type="term" value="C:membrane"/>
    <property type="evidence" value="ECO:0007669"/>
    <property type="project" value="TreeGrafter"/>
</dbReference>
<keyword evidence="2" id="KW-1133">Transmembrane helix</keyword>
<comment type="caution">
    <text evidence="3">The sequence shown here is derived from an EMBL/GenBank/DDBJ whole genome shotgun (WGS) entry which is preliminary data.</text>
</comment>
<keyword evidence="2" id="KW-0472">Membrane</keyword>
<keyword evidence="4" id="KW-1185">Reference proteome</keyword>
<keyword evidence="2" id="KW-0812">Transmembrane</keyword>
<proteinExistence type="predicted"/>
<dbReference type="AlphaFoldDB" id="A0AA43QVA1"/>
<dbReference type="EMBL" id="JAPUFD010000023">
    <property type="protein sequence ID" value="MDI1493092.1"/>
    <property type="molecule type" value="Genomic_DNA"/>
</dbReference>
<feature type="transmembrane region" description="Helical" evidence="2">
    <location>
        <begin position="286"/>
        <end position="308"/>
    </location>
</feature>